<feature type="domain" description="RNA 3'-terminal phosphate cyclase" evidence="1">
    <location>
        <begin position="28"/>
        <end position="344"/>
    </location>
</feature>
<dbReference type="Gramene" id="Pp3c13_13150V3.1">
    <property type="protein sequence ID" value="Pp3c13_13150V3.1"/>
    <property type="gene ID" value="Pp3c13_13150"/>
</dbReference>
<keyword evidence="4" id="KW-1185">Reference proteome</keyword>
<dbReference type="EMBL" id="ABEU02000013">
    <property type="protein sequence ID" value="PNR42476.1"/>
    <property type="molecule type" value="Genomic_DNA"/>
</dbReference>
<dbReference type="GO" id="GO:0006396">
    <property type="term" value="P:RNA processing"/>
    <property type="evidence" value="ECO:0007669"/>
    <property type="project" value="InterPro"/>
</dbReference>
<dbReference type="Gene3D" id="3.65.10.20">
    <property type="entry name" value="RNA 3'-terminal phosphate cyclase domain"/>
    <property type="match status" value="1"/>
</dbReference>
<dbReference type="GO" id="GO:0003963">
    <property type="term" value="F:RNA-3'-phosphate cyclase activity"/>
    <property type="evidence" value="ECO:0000318"/>
    <property type="project" value="GO_Central"/>
</dbReference>
<dbReference type="Proteomes" id="UP000006727">
    <property type="component" value="Chromosome 13"/>
</dbReference>
<sequence>MHCLVGSDLTSSISSELEMNYVMDGAVLEGVGQVIRNCSAYAAILGTFVYLKNIRVRRHRPGLRLQYVEGLEVVARFSNCALQVWLIPGQSLPRESHKCFPQLIHTKAAATSLLLQVALPVLFTSSARDLLFTGEASVVISPSVDYMKFFKVSVDINILLRDFIPRSDSLCWDQDKPFRDVAKHLLDRQGPVVGVSLILYGYSKADHLFIDEVRNSLLESLKSQGLDMDVGFMDDMQGMEDEAALVCQLLIYAETSTGCILGASSRSGDHHELAKTGEFTFAAVSDLGKQLEDGDCTDEYLQDQLIIFMALADGVSEIVTGPVTDHTKHALHYAQIMIDAKFEVTPQDGGKNLIGYVGIGH</sequence>
<protein>
    <recommendedName>
        <fullName evidence="1">RNA 3'-terminal phosphate cyclase domain-containing protein</fullName>
    </recommendedName>
</protein>
<dbReference type="Gene3D" id="3.30.360.20">
    <property type="entry name" value="RNA 3'-terminal phosphate cyclase, insert domain"/>
    <property type="match status" value="1"/>
</dbReference>
<dbReference type="OMA" id="HAKTARW"/>
<dbReference type="InterPro" id="IPR000228">
    <property type="entry name" value="RNA3'_term_phos_cyc"/>
</dbReference>
<evidence type="ECO:0000313" key="2">
    <source>
        <dbReference type="EMBL" id="PNR42476.1"/>
    </source>
</evidence>
<name>A0A2K1JM76_PHYPA</name>
<reference evidence="2 4" key="1">
    <citation type="journal article" date="2008" name="Science">
        <title>The Physcomitrella genome reveals evolutionary insights into the conquest of land by plants.</title>
        <authorList>
            <person name="Rensing S."/>
            <person name="Lang D."/>
            <person name="Zimmer A."/>
            <person name="Terry A."/>
            <person name="Salamov A."/>
            <person name="Shapiro H."/>
            <person name="Nishiyama T."/>
            <person name="Perroud P.-F."/>
            <person name="Lindquist E."/>
            <person name="Kamisugi Y."/>
            <person name="Tanahashi T."/>
            <person name="Sakakibara K."/>
            <person name="Fujita T."/>
            <person name="Oishi K."/>
            <person name="Shin-I T."/>
            <person name="Kuroki Y."/>
            <person name="Toyoda A."/>
            <person name="Suzuki Y."/>
            <person name="Hashimoto A."/>
            <person name="Yamaguchi K."/>
            <person name="Sugano A."/>
            <person name="Kohara Y."/>
            <person name="Fujiyama A."/>
            <person name="Anterola A."/>
            <person name="Aoki S."/>
            <person name="Ashton N."/>
            <person name="Barbazuk W.B."/>
            <person name="Barker E."/>
            <person name="Bennetzen J."/>
            <person name="Bezanilla M."/>
            <person name="Blankenship R."/>
            <person name="Cho S.H."/>
            <person name="Dutcher S."/>
            <person name="Estelle M."/>
            <person name="Fawcett J.A."/>
            <person name="Gundlach H."/>
            <person name="Hanada K."/>
            <person name="Heyl A."/>
            <person name="Hicks K.A."/>
            <person name="Hugh J."/>
            <person name="Lohr M."/>
            <person name="Mayer K."/>
            <person name="Melkozernov A."/>
            <person name="Murata T."/>
            <person name="Nelson D."/>
            <person name="Pils B."/>
            <person name="Prigge M."/>
            <person name="Reiss B."/>
            <person name="Renner T."/>
            <person name="Rombauts S."/>
            <person name="Rushton P."/>
            <person name="Sanderfoot A."/>
            <person name="Schween G."/>
            <person name="Shiu S.-H."/>
            <person name="Stueber K."/>
            <person name="Theodoulou F.L."/>
            <person name="Tu H."/>
            <person name="Van de Peer Y."/>
            <person name="Verrier P.J."/>
            <person name="Waters E."/>
            <person name="Wood A."/>
            <person name="Yang L."/>
            <person name="Cove D."/>
            <person name="Cuming A."/>
            <person name="Hasebe M."/>
            <person name="Lucas S."/>
            <person name="Mishler D.B."/>
            <person name="Reski R."/>
            <person name="Grigoriev I."/>
            <person name="Quatrano R.S."/>
            <person name="Boore J.L."/>
        </authorList>
    </citation>
    <scope>NUCLEOTIDE SEQUENCE [LARGE SCALE GENOMIC DNA]</scope>
    <source>
        <strain evidence="3 4">cv. Gransden 2004</strain>
    </source>
</reference>
<dbReference type="InterPro" id="IPR037136">
    <property type="entry name" value="RNA3'_phos_cyclase_dom_sf"/>
</dbReference>
<dbReference type="InterPro" id="IPR036553">
    <property type="entry name" value="RPTC_insert"/>
</dbReference>
<evidence type="ECO:0000313" key="3">
    <source>
        <dbReference type="EnsemblPlants" id="Pp3c13_13150V3.1"/>
    </source>
</evidence>
<dbReference type="InterPro" id="IPR013792">
    <property type="entry name" value="RNA3'P_cycl/enolpyr_Trfase_a/b"/>
</dbReference>
<evidence type="ECO:0000313" key="4">
    <source>
        <dbReference type="Proteomes" id="UP000006727"/>
    </source>
</evidence>
<dbReference type="GO" id="GO:0005634">
    <property type="term" value="C:nucleus"/>
    <property type="evidence" value="ECO:0000318"/>
    <property type="project" value="GO_Central"/>
</dbReference>
<organism evidence="2">
    <name type="scientific">Physcomitrium patens</name>
    <name type="common">Spreading-leaved earth moss</name>
    <name type="synonym">Physcomitrella patens</name>
    <dbReference type="NCBI Taxonomy" id="3218"/>
    <lineage>
        <taxon>Eukaryota</taxon>
        <taxon>Viridiplantae</taxon>
        <taxon>Streptophyta</taxon>
        <taxon>Embryophyta</taxon>
        <taxon>Bryophyta</taxon>
        <taxon>Bryophytina</taxon>
        <taxon>Bryopsida</taxon>
        <taxon>Funariidae</taxon>
        <taxon>Funariales</taxon>
        <taxon>Funariaceae</taxon>
        <taxon>Physcomitrium</taxon>
    </lineage>
</organism>
<dbReference type="InParanoid" id="A0A2K1JM76"/>
<dbReference type="EnsemblPlants" id="Pp3c13_13150V3.1">
    <property type="protein sequence ID" value="Pp3c13_13150V3.1"/>
    <property type="gene ID" value="Pp3c13_13150"/>
</dbReference>
<gene>
    <name evidence="2" type="ORF">PHYPA_017306</name>
</gene>
<dbReference type="STRING" id="3218.A0A2K1JM76"/>
<accession>A0A2K1JM76</accession>
<dbReference type="PANTHER" id="PTHR11096:SF0">
    <property type="entry name" value="RNA 3'-TERMINAL PHOSPHATE CYCLASE"/>
    <property type="match status" value="1"/>
</dbReference>
<dbReference type="AlphaFoldDB" id="A0A2K1JM76"/>
<evidence type="ECO:0000259" key="1">
    <source>
        <dbReference type="Pfam" id="PF01137"/>
    </source>
</evidence>
<reference evidence="3" key="3">
    <citation type="submission" date="2020-12" db="UniProtKB">
        <authorList>
            <consortium name="EnsemblPlants"/>
        </authorList>
    </citation>
    <scope>IDENTIFICATION</scope>
</reference>
<dbReference type="Pfam" id="PF01137">
    <property type="entry name" value="RTC"/>
    <property type="match status" value="1"/>
</dbReference>
<proteinExistence type="predicted"/>
<dbReference type="PaxDb" id="3218-PP1S5_84V6.1"/>
<dbReference type="InterPro" id="IPR023797">
    <property type="entry name" value="RNA3'_phos_cyclase_dom"/>
</dbReference>
<dbReference type="PANTHER" id="PTHR11096">
    <property type="entry name" value="RNA 3' TERMINAL PHOSPHATE CYCLASE"/>
    <property type="match status" value="1"/>
</dbReference>
<reference evidence="2 4" key="2">
    <citation type="journal article" date="2018" name="Plant J.">
        <title>The Physcomitrella patens chromosome-scale assembly reveals moss genome structure and evolution.</title>
        <authorList>
            <person name="Lang D."/>
            <person name="Ullrich K.K."/>
            <person name="Murat F."/>
            <person name="Fuchs J."/>
            <person name="Jenkins J."/>
            <person name="Haas F.B."/>
            <person name="Piednoel M."/>
            <person name="Gundlach H."/>
            <person name="Van Bel M."/>
            <person name="Meyberg R."/>
            <person name="Vives C."/>
            <person name="Morata J."/>
            <person name="Symeonidi A."/>
            <person name="Hiss M."/>
            <person name="Muchero W."/>
            <person name="Kamisugi Y."/>
            <person name="Saleh O."/>
            <person name="Blanc G."/>
            <person name="Decker E.L."/>
            <person name="van Gessel N."/>
            <person name="Grimwood J."/>
            <person name="Hayes R.D."/>
            <person name="Graham S.W."/>
            <person name="Gunter L.E."/>
            <person name="McDaniel S.F."/>
            <person name="Hoernstein S.N.W."/>
            <person name="Larsson A."/>
            <person name="Li F.W."/>
            <person name="Perroud P.F."/>
            <person name="Phillips J."/>
            <person name="Ranjan P."/>
            <person name="Rokshar D.S."/>
            <person name="Rothfels C.J."/>
            <person name="Schneider L."/>
            <person name="Shu S."/>
            <person name="Stevenson D.W."/>
            <person name="Thummler F."/>
            <person name="Tillich M."/>
            <person name="Villarreal Aguilar J.C."/>
            <person name="Widiez T."/>
            <person name="Wong G.K."/>
            <person name="Wymore A."/>
            <person name="Zhang Y."/>
            <person name="Zimmer A.D."/>
            <person name="Quatrano R.S."/>
            <person name="Mayer K.F.X."/>
            <person name="Goodstein D."/>
            <person name="Casacuberta J.M."/>
            <person name="Vandepoele K."/>
            <person name="Reski R."/>
            <person name="Cuming A.C."/>
            <person name="Tuskan G.A."/>
            <person name="Maumus F."/>
            <person name="Salse J."/>
            <person name="Schmutz J."/>
            <person name="Rensing S.A."/>
        </authorList>
    </citation>
    <scope>NUCLEOTIDE SEQUENCE [LARGE SCALE GENOMIC DNA]</scope>
    <source>
        <strain evidence="3 4">cv. Gransden 2004</strain>
    </source>
</reference>
<dbReference type="SUPFAM" id="SSF55205">
    <property type="entry name" value="EPT/RTPC-like"/>
    <property type="match status" value="1"/>
</dbReference>